<sequence>MKRSMDKMVIAAGAAVLLGALFLADHWPFRGIGPGTNAGSEVRTGKQAYTIALVMGMRHGDYWKTVYTGAEAAAKELGAGISFLGPDDELDGEGQARLVRQALADGADAILVAPNDEEPLADALREAQQQVPVLTLDSGLATLKVKAHIGTDNYRSGAKAAEEMVRLMGGAPGKIALLGFVPGTPKAEEREAGILSVLKLHPELQLAGKAYAYSDQQRAKELVLELEQTSGPLDGIIALNSASVLGAADALESLGEKRRAKLVSFDSTLQELELLQDGVIRSLVVQNPFGMGYLGVRHAVDALMKRQVPEQVDTGSAVVRTEDMFSPGNQKLLFPLIR</sequence>
<comment type="caution">
    <text evidence="1">The sequence shown here is derived from an EMBL/GenBank/DDBJ whole genome shotgun (WGS) entry which is preliminary data.</text>
</comment>
<gene>
    <name evidence="1" type="ORF">ACI1P1_04705</name>
</gene>
<name>A0ACC7NSH7_9BACL</name>
<evidence type="ECO:0000313" key="1">
    <source>
        <dbReference type="EMBL" id="MFM9327598.1"/>
    </source>
</evidence>
<accession>A0ACC7NSH7</accession>
<proteinExistence type="predicted"/>
<reference evidence="1" key="1">
    <citation type="submission" date="2024-12" db="EMBL/GenBank/DDBJ databases">
        <authorList>
            <person name="Wu N."/>
        </authorList>
    </citation>
    <scope>NUCLEOTIDE SEQUENCE</scope>
    <source>
        <strain evidence="1">P15</strain>
    </source>
</reference>
<protein>
    <submittedName>
        <fullName evidence="1">Substrate-binding domain-containing protein</fullName>
    </submittedName>
</protein>
<dbReference type="EMBL" id="JBJURJ010000003">
    <property type="protein sequence ID" value="MFM9327598.1"/>
    <property type="molecule type" value="Genomic_DNA"/>
</dbReference>
<dbReference type="Proteomes" id="UP001631969">
    <property type="component" value="Unassembled WGS sequence"/>
</dbReference>
<evidence type="ECO:0000313" key="2">
    <source>
        <dbReference type="Proteomes" id="UP001631969"/>
    </source>
</evidence>
<keyword evidence="2" id="KW-1185">Reference proteome</keyword>
<organism evidence="1 2">
    <name type="scientific">Paenibacillus mesotrionivorans</name>
    <dbReference type="NCBI Taxonomy" id="3160968"/>
    <lineage>
        <taxon>Bacteria</taxon>
        <taxon>Bacillati</taxon>
        <taxon>Bacillota</taxon>
        <taxon>Bacilli</taxon>
        <taxon>Bacillales</taxon>
        <taxon>Paenibacillaceae</taxon>
        <taxon>Paenibacillus</taxon>
    </lineage>
</organism>